<dbReference type="InterPro" id="IPR027266">
    <property type="entry name" value="TrmE/GcvT-like"/>
</dbReference>
<name>A0A382RY43_9ZZZZ</name>
<evidence type="ECO:0000259" key="2">
    <source>
        <dbReference type="Pfam" id="PF12631"/>
    </source>
</evidence>
<dbReference type="InterPro" id="IPR027368">
    <property type="entry name" value="MnmE_dom2"/>
</dbReference>
<sequence length="177" mass="19752">MPLKPNIATFNEIRTREGLIIDQTITTFFKAPKSFTGEDTVEIAIHGSNAVIKKIMGVLIKNKNVRLATPGEFTRRAFENNKLDLTQVEAIADIVNAETEIQRKQAISHLSGNFFKSSKNIYESLKKILANIEAVIDFSEEDLPENLMNEIKEQIENNITSINEMLSGASAGISIRD</sequence>
<dbReference type="PANTHER" id="PTHR42714">
    <property type="entry name" value="TRNA MODIFICATION GTPASE GTPBP3"/>
    <property type="match status" value="1"/>
</dbReference>
<protein>
    <recommendedName>
        <fullName evidence="4">MnmE helical domain-containing protein</fullName>
    </recommendedName>
</protein>
<proteinExistence type="predicted"/>
<feature type="non-terminal residue" evidence="3">
    <location>
        <position position="177"/>
    </location>
</feature>
<dbReference type="Pfam" id="PF10396">
    <property type="entry name" value="TrmE_N"/>
    <property type="match status" value="1"/>
</dbReference>
<dbReference type="GO" id="GO:0030488">
    <property type="term" value="P:tRNA methylation"/>
    <property type="evidence" value="ECO:0007669"/>
    <property type="project" value="TreeGrafter"/>
</dbReference>
<dbReference type="InterPro" id="IPR025867">
    <property type="entry name" value="MnmE_helical"/>
</dbReference>
<accession>A0A382RY43</accession>
<dbReference type="InterPro" id="IPR018948">
    <property type="entry name" value="GTP-bd_TrmE_N"/>
</dbReference>
<organism evidence="3">
    <name type="scientific">marine metagenome</name>
    <dbReference type="NCBI Taxonomy" id="408172"/>
    <lineage>
        <taxon>unclassified sequences</taxon>
        <taxon>metagenomes</taxon>
        <taxon>ecological metagenomes</taxon>
    </lineage>
</organism>
<dbReference type="Gene3D" id="1.20.120.430">
    <property type="entry name" value="tRNA modification GTPase MnmE domain 2"/>
    <property type="match status" value="1"/>
</dbReference>
<dbReference type="SUPFAM" id="SSF103025">
    <property type="entry name" value="Folate-binding domain"/>
    <property type="match status" value="1"/>
</dbReference>
<dbReference type="GO" id="GO:0002098">
    <property type="term" value="P:tRNA wobble uridine modification"/>
    <property type="evidence" value="ECO:0007669"/>
    <property type="project" value="TreeGrafter"/>
</dbReference>
<feature type="domain" description="GTP-binding protein TrmE N-terminal" evidence="1">
    <location>
        <begin position="5"/>
        <end position="82"/>
    </location>
</feature>
<reference evidence="3" key="1">
    <citation type="submission" date="2018-05" db="EMBL/GenBank/DDBJ databases">
        <authorList>
            <person name="Lanie J.A."/>
            <person name="Ng W.-L."/>
            <person name="Kazmierczak K.M."/>
            <person name="Andrzejewski T.M."/>
            <person name="Davidsen T.M."/>
            <person name="Wayne K.J."/>
            <person name="Tettelin H."/>
            <person name="Glass J.I."/>
            <person name="Rusch D."/>
            <person name="Podicherti R."/>
            <person name="Tsui H.-C.T."/>
            <person name="Winkler M.E."/>
        </authorList>
    </citation>
    <scope>NUCLEOTIDE SEQUENCE</scope>
</reference>
<dbReference type="Gene3D" id="3.30.1360.120">
    <property type="entry name" value="Probable tRNA modification gtpase trme, domain 1"/>
    <property type="match status" value="1"/>
</dbReference>
<evidence type="ECO:0008006" key="4">
    <source>
        <dbReference type="Google" id="ProtNLM"/>
    </source>
</evidence>
<evidence type="ECO:0000313" key="3">
    <source>
        <dbReference type="EMBL" id="SVD02085.1"/>
    </source>
</evidence>
<dbReference type="EMBL" id="UINC01124732">
    <property type="protein sequence ID" value="SVD02085.1"/>
    <property type="molecule type" value="Genomic_DNA"/>
</dbReference>
<dbReference type="PANTHER" id="PTHR42714:SF2">
    <property type="entry name" value="TRNA MODIFICATION GTPASE GTPBP3, MITOCHONDRIAL"/>
    <property type="match status" value="1"/>
</dbReference>
<gene>
    <name evidence="3" type="ORF">METZ01_LOCUS354939</name>
</gene>
<dbReference type="GO" id="GO:0005737">
    <property type="term" value="C:cytoplasm"/>
    <property type="evidence" value="ECO:0007669"/>
    <property type="project" value="TreeGrafter"/>
</dbReference>
<dbReference type="CDD" id="cd14858">
    <property type="entry name" value="TrmE_N"/>
    <property type="match status" value="1"/>
</dbReference>
<dbReference type="AlphaFoldDB" id="A0A382RY43"/>
<feature type="domain" description="MnmE helical" evidence="2">
    <location>
        <begin position="85"/>
        <end position="177"/>
    </location>
</feature>
<evidence type="ECO:0000259" key="1">
    <source>
        <dbReference type="Pfam" id="PF10396"/>
    </source>
</evidence>
<dbReference type="SUPFAM" id="SSF116878">
    <property type="entry name" value="TrmE connector domain"/>
    <property type="match status" value="1"/>
</dbReference>
<dbReference type="Pfam" id="PF12631">
    <property type="entry name" value="MnmE_helical"/>
    <property type="match status" value="1"/>
</dbReference>